<dbReference type="InterPro" id="IPR012867">
    <property type="entry name" value="DUF1648"/>
</dbReference>
<dbReference type="Proteomes" id="UP000435357">
    <property type="component" value="Unassembled WGS sequence"/>
</dbReference>
<evidence type="ECO:0000313" key="3">
    <source>
        <dbReference type="EMBL" id="KAB1064885.1"/>
    </source>
</evidence>
<comment type="caution">
    <text evidence="3">The sequence shown here is derived from an EMBL/GenBank/DDBJ whole genome shotgun (WGS) entry which is preliminary data.</text>
</comment>
<keyword evidence="4" id="KW-1185">Reference proteome</keyword>
<dbReference type="PANTHER" id="PTHR37810:SF5">
    <property type="entry name" value="IMMUNITY PROTEIN SDPI"/>
    <property type="match status" value="1"/>
</dbReference>
<feature type="transmembrane region" description="Helical" evidence="1">
    <location>
        <begin position="136"/>
        <end position="158"/>
    </location>
</feature>
<feature type="domain" description="DUF1648" evidence="2">
    <location>
        <begin position="26"/>
        <end position="69"/>
    </location>
</feature>
<feature type="transmembrane region" description="Helical" evidence="1">
    <location>
        <begin position="20"/>
        <end position="40"/>
    </location>
</feature>
<evidence type="ECO:0000313" key="4">
    <source>
        <dbReference type="Proteomes" id="UP000435357"/>
    </source>
</evidence>
<dbReference type="PANTHER" id="PTHR37810">
    <property type="entry name" value="IMMUNITY PROTEIN SDPI"/>
    <property type="match status" value="1"/>
</dbReference>
<dbReference type="AlphaFoldDB" id="A0A6N6M901"/>
<dbReference type="RefSeq" id="WP_151167205.1">
    <property type="nucleotide sequence ID" value="NZ_WACR01000004.1"/>
</dbReference>
<keyword evidence="1" id="KW-0472">Membrane</keyword>
<evidence type="ECO:0000256" key="1">
    <source>
        <dbReference type="SAM" id="Phobius"/>
    </source>
</evidence>
<evidence type="ECO:0000259" key="2">
    <source>
        <dbReference type="Pfam" id="PF07853"/>
    </source>
</evidence>
<accession>A0A6N6M901</accession>
<reference evidence="3 4" key="1">
    <citation type="submission" date="2019-09" db="EMBL/GenBank/DDBJ databases">
        <title>Genomes of Cryomorphaceae.</title>
        <authorList>
            <person name="Bowman J.P."/>
        </authorList>
    </citation>
    <scope>NUCLEOTIDE SEQUENCE [LARGE SCALE GENOMIC DNA]</scope>
    <source>
        <strain evidence="3 4">KCTC 52047</strain>
    </source>
</reference>
<dbReference type="GO" id="GO:0009636">
    <property type="term" value="P:response to toxic substance"/>
    <property type="evidence" value="ECO:0007669"/>
    <property type="project" value="TreeGrafter"/>
</dbReference>
<dbReference type="EMBL" id="WACR01000004">
    <property type="protein sequence ID" value="KAB1064885.1"/>
    <property type="molecule type" value="Genomic_DNA"/>
</dbReference>
<dbReference type="Pfam" id="PF07853">
    <property type="entry name" value="DUF1648"/>
    <property type="match status" value="1"/>
</dbReference>
<keyword evidence="1" id="KW-0812">Transmembrane</keyword>
<keyword evidence="1" id="KW-1133">Transmembrane helix</keyword>
<protein>
    <submittedName>
        <fullName evidence="3">DUF1648 domain-containing protein</fullName>
    </submittedName>
</protein>
<sequence>MNDRPQINLSLSPFDKWIEVLGWLALLVIWVFSIYQYFSLPDEIPIHFSFSGEPDNFGSKGFILSLPVIASILFLGLTALNNYPHLFNYPSEITEENAEIQYTLATRLIRMLKFSIVVIFLILAVKVRASVDGFTLLGPFLMPVILGLIFIPIGYFLVKLLKSQ</sequence>
<feature type="transmembrane region" description="Helical" evidence="1">
    <location>
        <begin position="61"/>
        <end position="80"/>
    </location>
</feature>
<organism evidence="3 4">
    <name type="scientific">Salibacter halophilus</name>
    <dbReference type="NCBI Taxonomy" id="1803916"/>
    <lineage>
        <taxon>Bacteria</taxon>
        <taxon>Pseudomonadati</taxon>
        <taxon>Bacteroidota</taxon>
        <taxon>Flavobacteriia</taxon>
        <taxon>Flavobacteriales</taxon>
        <taxon>Salibacteraceae</taxon>
        <taxon>Salibacter</taxon>
    </lineage>
</organism>
<proteinExistence type="predicted"/>
<gene>
    <name evidence="3" type="ORF">F3059_05900</name>
</gene>
<name>A0A6N6M901_9FLAO</name>
<dbReference type="OrthoDB" id="9808690at2"/>